<gene>
    <name evidence="2" type="ORF">D9756_010301</name>
</gene>
<keyword evidence="3" id="KW-1185">Reference proteome</keyword>
<comment type="caution">
    <text evidence="2">The sequence shown here is derived from an EMBL/GenBank/DDBJ whole genome shotgun (WGS) entry which is preliminary data.</text>
</comment>
<feature type="compositionally biased region" description="Polar residues" evidence="1">
    <location>
        <begin position="1"/>
        <end position="18"/>
    </location>
</feature>
<accession>A0A8H5CW30</accession>
<evidence type="ECO:0000256" key="1">
    <source>
        <dbReference type="SAM" id="MobiDB-lite"/>
    </source>
</evidence>
<feature type="region of interest" description="Disordered" evidence="1">
    <location>
        <begin position="1"/>
        <end position="52"/>
    </location>
</feature>
<reference evidence="2 3" key="1">
    <citation type="journal article" date="2020" name="ISME J.">
        <title>Uncovering the hidden diversity of litter-decomposition mechanisms in mushroom-forming fungi.</title>
        <authorList>
            <person name="Floudas D."/>
            <person name="Bentzer J."/>
            <person name="Ahren D."/>
            <person name="Johansson T."/>
            <person name="Persson P."/>
            <person name="Tunlid A."/>
        </authorList>
    </citation>
    <scope>NUCLEOTIDE SEQUENCE [LARGE SCALE GENOMIC DNA]</scope>
    <source>
        <strain evidence="2 3">CBS 146.42</strain>
    </source>
</reference>
<organism evidence="2 3">
    <name type="scientific">Leucocoprinus leucothites</name>
    <dbReference type="NCBI Taxonomy" id="201217"/>
    <lineage>
        <taxon>Eukaryota</taxon>
        <taxon>Fungi</taxon>
        <taxon>Dikarya</taxon>
        <taxon>Basidiomycota</taxon>
        <taxon>Agaricomycotina</taxon>
        <taxon>Agaricomycetes</taxon>
        <taxon>Agaricomycetidae</taxon>
        <taxon>Agaricales</taxon>
        <taxon>Agaricineae</taxon>
        <taxon>Agaricaceae</taxon>
        <taxon>Leucocoprinus</taxon>
    </lineage>
</organism>
<evidence type="ECO:0000313" key="2">
    <source>
        <dbReference type="EMBL" id="KAF5347722.1"/>
    </source>
</evidence>
<dbReference type="EMBL" id="JAACJO010000023">
    <property type="protein sequence ID" value="KAF5347722.1"/>
    <property type="molecule type" value="Genomic_DNA"/>
</dbReference>
<evidence type="ECO:0000313" key="3">
    <source>
        <dbReference type="Proteomes" id="UP000559027"/>
    </source>
</evidence>
<name>A0A8H5CW30_9AGAR</name>
<dbReference type="AlphaFoldDB" id="A0A8H5CW30"/>
<protein>
    <submittedName>
        <fullName evidence="2">Uncharacterized protein</fullName>
    </submittedName>
</protein>
<dbReference type="Proteomes" id="UP000559027">
    <property type="component" value="Unassembled WGS sequence"/>
</dbReference>
<sequence>MAIHSSTSSCKNNDTGADSDSYGPFFPEDEEASSLYPSDCETGPEDATPYTSKREKRFQQFIRFNEVRRQETEDSLPSIAETTLTGILVSRTVIKSAQTNEEYQQHKRQEDQKAKHDRLEALLRTLQEYIQEEDNDYFTYGASVDSFWDECRAYYWGSRLAPW</sequence>
<proteinExistence type="predicted"/>